<evidence type="ECO:0000259" key="7">
    <source>
        <dbReference type="PROSITE" id="PS51721"/>
    </source>
</evidence>
<dbReference type="PANTHER" id="PTHR11089">
    <property type="entry name" value="GTP-BINDING PROTEIN-RELATED"/>
    <property type="match status" value="1"/>
</dbReference>
<dbReference type="InterPro" id="IPR006073">
    <property type="entry name" value="GTP-bd"/>
</dbReference>
<dbReference type="InterPro" id="IPR030378">
    <property type="entry name" value="G_CP_dom"/>
</dbReference>
<gene>
    <name evidence="8" type="ORF">EB796_021093</name>
</gene>
<feature type="compositionally biased region" description="Basic residues" evidence="6">
    <location>
        <begin position="1"/>
        <end position="48"/>
    </location>
</feature>
<evidence type="ECO:0000256" key="1">
    <source>
        <dbReference type="ARBA" id="ARBA00004123"/>
    </source>
</evidence>
<feature type="domain" description="CP-type G" evidence="7">
    <location>
        <begin position="148"/>
        <end position="333"/>
    </location>
</feature>
<dbReference type="Gene3D" id="3.40.50.300">
    <property type="entry name" value="P-loop containing nucleotide triphosphate hydrolases"/>
    <property type="match status" value="1"/>
</dbReference>
<dbReference type="InterPro" id="IPR027417">
    <property type="entry name" value="P-loop_NTPase"/>
</dbReference>
<feature type="compositionally biased region" description="Basic and acidic residues" evidence="6">
    <location>
        <begin position="74"/>
        <end position="97"/>
    </location>
</feature>
<reference evidence="8" key="1">
    <citation type="submission" date="2020-06" db="EMBL/GenBank/DDBJ databases">
        <title>Draft genome of Bugula neritina, a colonial animal packing powerful symbionts and potential medicines.</title>
        <authorList>
            <person name="Rayko M."/>
        </authorList>
    </citation>
    <scope>NUCLEOTIDE SEQUENCE [LARGE SCALE GENOMIC DNA]</scope>
    <source>
        <strain evidence="8">Kwan_BN1</strain>
    </source>
</reference>
<dbReference type="GO" id="GO:0005525">
    <property type="term" value="F:GTP binding"/>
    <property type="evidence" value="ECO:0007669"/>
    <property type="project" value="UniProtKB-KW"/>
</dbReference>
<dbReference type="PRINTS" id="PR00326">
    <property type="entry name" value="GTP1OBG"/>
</dbReference>
<dbReference type="OrthoDB" id="444945at2759"/>
<dbReference type="CDD" id="cd04178">
    <property type="entry name" value="Nucleostemin_like"/>
    <property type="match status" value="1"/>
</dbReference>
<comment type="caution">
    <text evidence="8">The sequence shown here is derived from an EMBL/GenBank/DDBJ whole genome shotgun (WGS) entry which is preliminary data.</text>
</comment>
<accession>A0A7J7J320</accession>
<proteinExistence type="predicted"/>
<evidence type="ECO:0000256" key="5">
    <source>
        <dbReference type="ARBA" id="ARBA00023242"/>
    </source>
</evidence>
<dbReference type="InterPro" id="IPR050755">
    <property type="entry name" value="TRAFAC_YlqF/YawG_RiboMat"/>
</dbReference>
<dbReference type="Pfam" id="PF01926">
    <property type="entry name" value="MMR_HSR1"/>
    <property type="match status" value="1"/>
</dbReference>
<keyword evidence="5" id="KW-0539">Nucleus</keyword>
<keyword evidence="2" id="KW-0547">Nucleotide-binding</keyword>
<dbReference type="InterPro" id="IPR014813">
    <property type="entry name" value="Gnl3_N_dom"/>
</dbReference>
<dbReference type="FunFam" id="3.40.50.300:FF:000493">
    <property type="entry name" value="Guanine nucleotide-binding protein-like 3-like protein"/>
    <property type="match status" value="1"/>
</dbReference>
<dbReference type="PROSITE" id="PS51721">
    <property type="entry name" value="G_CP"/>
    <property type="match status" value="1"/>
</dbReference>
<dbReference type="AlphaFoldDB" id="A0A7J7J320"/>
<dbReference type="FunFam" id="1.10.1580.10:FF:000002">
    <property type="entry name" value="Guanine nucleotide-binding protein-like 3 (nucleolar)-like"/>
    <property type="match status" value="1"/>
</dbReference>
<keyword evidence="9" id="KW-1185">Reference proteome</keyword>
<keyword evidence="4" id="KW-0342">GTP-binding</keyword>
<evidence type="ECO:0000256" key="2">
    <source>
        <dbReference type="ARBA" id="ARBA00022741"/>
    </source>
</evidence>
<dbReference type="Pfam" id="PF08701">
    <property type="entry name" value="GN3L_Grn1"/>
    <property type="match status" value="1"/>
</dbReference>
<evidence type="ECO:0000256" key="4">
    <source>
        <dbReference type="ARBA" id="ARBA00023134"/>
    </source>
</evidence>
<evidence type="ECO:0000313" key="9">
    <source>
        <dbReference type="Proteomes" id="UP000593567"/>
    </source>
</evidence>
<dbReference type="PANTHER" id="PTHR11089:SF30">
    <property type="entry name" value="GUANINE NUCLEOTIDE-BINDING PROTEIN-LIKE 3 HOMOLOG"/>
    <property type="match status" value="1"/>
</dbReference>
<dbReference type="GO" id="GO:0005730">
    <property type="term" value="C:nucleolus"/>
    <property type="evidence" value="ECO:0007669"/>
    <property type="project" value="UniProtKB-ARBA"/>
</dbReference>
<keyword evidence="3" id="KW-0175">Coiled coil</keyword>
<dbReference type="InterPro" id="IPR023179">
    <property type="entry name" value="GTP-bd_ortho_bundle_sf"/>
</dbReference>
<dbReference type="Proteomes" id="UP000593567">
    <property type="component" value="Unassembled WGS sequence"/>
</dbReference>
<dbReference type="EMBL" id="VXIV02003159">
    <property type="protein sequence ID" value="KAF6020569.1"/>
    <property type="molecule type" value="Genomic_DNA"/>
</dbReference>
<feature type="region of interest" description="Disordered" evidence="6">
    <location>
        <begin position="74"/>
        <end position="101"/>
    </location>
</feature>
<protein>
    <submittedName>
        <fullName evidence="8">GNL3</fullName>
    </submittedName>
</protein>
<evidence type="ECO:0000256" key="3">
    <source>
        <dbReference type="ARBA" id="ARBA00023054"/>
    </source>
</evidence>
<comment type="subcellular location">
    <subcellularLocation>
        <location evidence="1">Nucleus</location>
    </subcellularLocation>
</comment>
<feature type="region of interest" description="Disordered" evidence="6">
    <location>
        <begin position="1"/>
        <end position="60"/>
    </location>
</feature>
<dbReference type="SUPFAM" id="SSF52540">
    <property type="entry name" value="P-loop containing nucleoside triphosphate hydrolases"/>
    <property type="match status" value="1"/>
</dbReference>
<organism evidence="8 9">
    <name type="scientific">Bugula neritina</name>
    <name type="common">Brown bryozoan</name>
    <name type="synonym">Sertularia neritina</name>
    <dbReference type="NCBI Taxonomy" id="10212"/>
    <lineage>
        <taxon>Eukaryota</taxon>
        <taxon>Metazoa</taxon>
        <taxon>Spiralia</taxon>
        <taxon>Lophotrochozoa</taxon>
        <taxon>Bryozoa</taxon>
        <taxon>Gymnolaemata</taxon>
        <taxon>Cheilostomatida</taxon>
        <taxon>Flustrina</taxon>
        <taxon>Buguloidea</taxon>
        <taxon>Bugulidae</taxon>
        <taxon>Bugula</taxon>
    </lineage>
</organism>
<name>A0A7J7J320_BUGNE</name>
<sequence>MVVRGFKKKASKRQTTRHRVKVERKVREHNRKLRKEAKKTPNKQKLKRKDPGVPNSLPFKDEILKEAKRRRELKEQLKEENKQKRKDARAQLKEAKRTGNVAPQSLADMVKSAESKAAEFESNEEFVLAEKSKFGSGKAVESSLKAYYKEFRKVVEAADVILEVLDARDPIGSRCPQVEQAVVSAGANKKLVLVLNKIDLVPKDNVQAWLKHLRNELPTIAFKCSTQTQNENLSRSTVPVANASHSLLKTSVCLGADVLLKLLANYSRNRDLKTAIRVGVVGFPNTGKSSLINSLKRSKSCLVGNTPGVTKSMQEVQLDKNVRLLDCPGIVMATGDEASAHTILRNAVKVEQIEDPTAPVEIILSRCRKDQMMLQYKIPMYTDCNSFLVLLAKRFGMLKKGGLPNLTKAARMVLQDWNL</sequence>
<evidence type="ECO:0000256" key="6">
    <source>
        <dbReference type="SAM" id="MobiDB-lite"/>
    </source>
</evidence>
<evidence type="ECO:0000313" key="8">
    <source>
        <dbReference type="EMBL" id="KAF6020569.1"/>
    </source>
</evidence>
<dbReference type="Gene3D" id="1.10.1580.10">
    <property type="match status" value="1"/>
</dbReference>